<evidence type="ECO:0000313" key="2">
    <source>
        <dbReference type="EMBL" id="KAJ6260911.1"/>
    </source>
</evidence>
<feature type="region of interest" description="Disordered" evidence="1">
    <location>
        <begin position="607"/>
        <end position="696"/>
    </location>
</feature>
<sequence length="1024" mass="113363">MWDGQRRPRRSMAAAAALEAAVPDHASTPVEEPQDQPYASPEHEQSTHDTTINPQSIPPAPGIEATIPLPLETGLRTAHEKTTAVTSTYDDGESFDEEMVVKYPALYGLFKPVASTYAEAMEVDIKPADTPITFLPPTGTNATPSVDDYEDEDDDDEMPAENHVSGDEYKLDTDGDTDMTDGQRMALGIHVFAASSTPLPTTDLRVATTRSAARALAAKTLPPSPRTPVNIAAETGLFRNARAPNTGNTTEHRSLGWYDSTSFSPLESSGERAELAAAKAAAKAPAKGRGRKKQQVDEESDEEVPERILPSSSDDGRPRRATKGKTYKEDSESDGSDFNDSENSDGEQEKPKRRGRPARKPKKQETPSESEEEEEEGVDSPPKKRGRKPKNADVAQENETPAAPKTRKAANKKTGDTVFKPDASSEGDEESEEEKVQRGKKTEDAKEENSDGSEEQDQDSRDATNEDDEENQGAAGEISGSNSSSDGTPAYDSDSSTSDENGKDATPDSDDEVAVRGAPVKTSGRTDKQSNIPQEIDPSSRSAQRSLMKRINVEHQRELHRAKSPGEPSGLRKAQAEKAFELQEEYKRDGSLREVKMTGFMPAVASWFGGRKKTPPAAPPPPMTPPPPPVDTNSEGDQESESTNQDAHSNGEGGQSDNHEGQSSSEHENTDESNGSSTDEKDSDEEDEGSDKTFEITAREIREVEKEMEEAVEKLMQKMDEAEHLERQLSDRTVEVEQLKSRLEKETQRAAEMEQELEARTTLGYDRLSYLYRYKPQLTLSDLPGTEDESRMTPLDVQTFDRVPFSTKLVANPFRHEDMYHRREIVNKLSFPGNIMLADPETDYFFRCCNCHAMSEVRLLFFQDEIVWSACICFTCFDHHCCEDCARYTAPMDSARLPRTSAAIDKLKEGEASGNYETRLYTRGIWSDYLRQKENVETMNRMLTEEEVALGGMGPFASEYEKAAEKAKEVGLRAAGKGKRKRGAVKEEGEESNPKSKRRMIAAKREQLAATRRQERRPPTNKSV</sequence>
<feature type="compositionally biased region" description="Acidic residues" evidence="1">
    <location>
        <begin position="368"/>
        <end position="378"/>
    </location>
</feature>
<accession>A0AAD6J2I2</accession>
<keyword evidence="3" id="KW-1185">Reference proteome</keyword>
<proteinExistence type="predicted"/>
<feature type="region of interest" description="Disordered" evidence="1">
    <location>
        <begin position="969"/>
        <end position="1024"/>
    </location>
</feature>
<comment type="caution">
    <text evidence="2">The sequence shown here is derived from an EMBL/GenBank/DDBJ whole genome shotgun (WGS) entry which is preliminary data.</text>
</comment>
<organism evidence="2 3">
    <name type="scientific">Drechslerella dactyloides</name>
    <name type="common">Nematode-trapping fungus</name>
    <name type="synonym">Arthrobotrys dactyloides</name>
    <dbReference type="NCBI Taxonomy" id="74499"/>
    <lineage>
        <taxon>Eukaryota</taxon>
        <taxon>Fungi</taxon>
        <taxon>Dikarya</taxon>
        <taxon>Ascomycota</taxon>
        <taxon>Pezizomycotina</taxon>
        <taxon>Orbiliomycetes</taxon>
        <taxon>Orbiliales</taxon>
        <taxon>Orbiliaceae</taxon>
        <taxon>Drechslerella</taxon>
    </lineage>
</organism>
<feature type="compositionally biased region" description="Acidic residues" evidence="1">
    <location>
        <begin position="331"/>
        <end position="346"/>
    </location>
</feature>
<feature type="region of interest" description="Disordered" evidence="1">
    <location>
        <begin position="1"/>
        <end position="62"/>
    </location>
</feature>
<dbReference type="EMBL" id="JAQGDS010000004">
    <property type="protein sequence ID" value="KAJ6260911.1"/>
    <property type="molecule type" value="Genomic_DNA"/>
</dbReference>
<dbReference type="Proteomes" id="UP001221413">
    <property type="component" value="Unassembled WGS sequence"/>
</dbReference>
<feature type="compositionally biased region" description="Acidic residues" evidence="1">
    <location>
        <begin position="147"/>
        <end position="159"/>
    </location>
</feature>
<feature type="compositionally biased region" description="Basic and acidic residues" evidence="1">
    <location>
        <begin position="1003"/>
        <end position="1018"/>
    </location>
</feature>
<name>A0AAD6J2I2_DREDA</name>
<feature type="compositionally biased region" description="Basic and acidic residues" evidence="1">
    <location>
        <begin position="434"/>
        <end position="449"/>
    </location>
</feature>
<feature type="compositionally biased region" description="Basic and acidic residues" evidence="1">
    <location>
        <begin position="551"/>
        <end position="561"/>
    </location>
</feature>
<evidence type="ECO:0000313" key="3">
    <source>
        <dbReference type="Proteomes" id="UP001221413"/>
    </source>
</evidence>
<feature type="region of interest" description="Disordered" evidence="1">
    <location>
        <begin position="132"/>
        <end position="172"/>
    </location>
</feature>
<feature type="compositionally biased region" description="Polar residues" evidence="1">
    <location>
        <begin position="529"/>
        <end position="545"/>
    </location>
</feature>
<feature type="compositionally biased region" description="Basic and acidic residues" evidence="1">
    <location>
        <begin position="657"/>
        <end position="670"/>
    </location>
</feature>
<feature type="compositionally biased region" description="Low complexity" evidence="1">
    <location>
        <begin position="275"/>
        <end position="285"/>
    </location>
</feature>
<feature type="region of interest" description="Disordered" evidence="1">
    <location>
        <begin position="235"/>
        <end position="576"/>
    </location>
</feature>
<gene>
    <name evidence="2" type="ORF">Dda_3572</name>
</gene>
<reference evidence="2" key="1">
    <citation type="submission" date="2023-01" db="EMBL/GenBank/DDBJ databases">
        <title>The chitinases involved in constricting ring structure development in the nematode-trapping fungus Drechslerella dactyloides.</title>
        <authorList>
            <person name="Wang R."/>
            <person name="Zhang L."/>
            <person name="Tang P."/>
            <person name="Li S."/>
            <person name="Liang L."/>
        </authorList>
    </citation>
    <scope>NUCLEOTIDE SEQUENCE</scope>
    <source>
        <strain evidence="2">YMF1.00031</strain>
    </source>
</reference>
<dbReference type="AlphaFoldDB" id="A0AAD6J2I2"/>
<feature type="compositionally biased region" description="Basic residues" evidence="1">
    <location>
        <begin position="351"/>
        <end position="362"/>
    </location>
</feature>
<feature type="compositionally biased region" description="Pro residues" evidence="1">
    <location>
        <begin position="616"/>
        <end position="630"/>
    </location>
</feature>
<feature type="compositionally biased region" description="Polar residues" evidence="1">
    <location>
        <begin position="479"/>
        <end position="499"/>
    </location>
</feature>
<protein>
    <submittedName>
        <fullName evidence="2">Uncharacterized protein</fullName>
    </submittedName>
</protein>
<evidence type="ECO:0000256" key="1">
    <source>
        <dbReference type="SAM" id="MobiDB-lite"/>
    </source>
</evidence>